<protein>
    <submittedName>
        <fullName evidence="2">Uncharacterized protein</fullName>
    </submittedName>
</protein>
<keyword evidence="1" id="KW-0812">Transmembrane</keyword>
<feature type="transmembrane region" description="Helical" evidence="1">
    <location>
        <begin position="12"/>
        <end position="31"/>
    </location>
</feature>
<keyword evidence="1" id="KW-1133">Transmembrane helix</keyword>
<dbReference type="EMBL" id="KK853136">
    <property type="protein sequence ID" value="KDR10812.1"/>
    <property type="molecule type" value="Genomic_DNA"/>
</dbReference>
<accession>A0A067QMV2</accession>
<keyword evidence="1" id="KW-0472">Membrane</keyword>
<evidence type="ECO:0000313" key="2">
    <source>
        <dbReference type="EMBL" id="KDR10812.1"/>
    </source>
</evidence>
<name>A0A067QMV2_ZOONE</name>
<reference evidence="2 3" key="1">
    <citation type="journal article" date="2014" name="Nat. Commun.">
        <title>Molecular traces of alternative social organization in a termite genome.</title>
        <authorList>
            <person name="Terrapon N."/>
            <person name="Li C."/>
            <person name="Robertson H.M."/>
            <person name="Ji L."/>
            <person name="Meng X."/>
            <person name="Booth W."/>
            <person name="Chen Z."/>
            <person name="Childers C.P."/>
            <person name="Glastad K.M."/>
            <person name="Gokhale K."/>
            <person name="Gowin J."/>
            <person name="Gronenberg W."/>
            <person name="Hermansen R.A."/>
            <person name="Hu H."/>
            <person name="Hunt B.G."/>
            <person name="Huylmans A.K."/>
            <person name="Khalil S.M."/>
            <person name="Mitchell R.D."/>
            <person name="Munoz-Torres M.C."/>
            <person name="Mustard J.A."/>
            <person name="Pan H."/>
            <person name="Reese J.T."/>
            <person name="Scharf M.E."/>
            <person name="Sun F."/>
            <person name="Vogel H."/>
            <person name="Xiao J."/>
            <person name="Yang W."/>
            <person name="Yang Z."/>
            <person name="Yang Z."/>
            <person name="Zhou J."/>
            <person name="Zhu J."/>
            <person name="Brent C.S."/>
            <person name="Elsik C.G."/>
            <person name="Goodisman M.A."/>
            <person name="Liberles D.A."/>
            <person name="Roe R.M."/>
            <person name="Vargo E.L."/>
            <person name="Vilcinskas A."/>
            <person name="Wang J."/>
            <person name="Bornberg-Bauer E."/>
            <person name="Korb J."/>
            <person name="Zhang G."/>
            <person name="Liebig J."/>
        </authorList>
    </citation>
    <scope>NUCLEOTIDE SEQUENCE [LARGE SCALE GENOMIC DNA]</scope>
    <source>
        <tissue evidence="2">Whole organism</tissue>
    </source>
</reference>
<keyword evidence="3" id="KW-1185">Reference proteome</keyword>
<proteinExistence type="predicted"/>
<sequence>MKRCILRERYSATVKILFVTFNVATPCSVAGGNHKTFRRNLSPPSSVPYPSSAPLGIMIIATLAVLALLQSVGAQGHSFTQLSNGLGFKYNYGIQHDYHGHAYGSSYPNGYGGFGAPAAGISGGYAREYTGGFAGGY</sequence>
<dbReference type="AlphaFoldDB" id="A0A067QMV2"/>
<organism evidence="2 3">
    <name type="scientific">Zootermopsis nevadensis</name>
    <name type="common">Dampwood termite</name>
    <dbReference type="NCBI Taxonomy" id="136037"/>
    <lineage>
        <taxon>Eukaryota</taxon>
        <taxon>Metazoa</taxon>
        <taxon>Ecdysozoa</taxon>
        <taxon>Arthropoda</taxon>
        <taxon>Hexapoda</taxon>
        <taxon>Insecta</taxon>
        <taxon>Pterygota</taxon>
        <taxon>Neoptera</taxon>
        <taxon>Polyneoptera</taxon>
        <taxon>Dictyoptera</taxon>
        <taxon>Blattodea</taxon>
        <taxon>Blattoidea</taxon>
        <taxon>Termitoidae</taxon>
        <taxon>Termopsidae</taxon>
        <taxon>Zootermopsis</taxon>
    </lineage>
</organism>
<evidence type="ECO:0000313" key="3">
    <source>
        <dbReference type="Proteomes" id="UP000027135"/>
    </source>
</evidence>
<evidence type="ECO:0000256" key="1">
    <source>
        <dbReference type="SAM" id="Phobius"/>
    </source>
</evidence>
<dbReference type="Proteomes" id="UP000027135">
    <property type="component" value="Unassembled WGS sequence"/>
</dbReference>
<feature type="transmembrane region" description="Helical" evidence="1">
    <location>
        <begin position="51"/>
        <end position="69"/>
    </location>
</feature>
<gene>
    <name evidence="2" type="ORF">L798_14905</name>
</gene>
<dbReference type="InParanoid" id="A0A067QMV2"/>